<organism evidence="1 2">
    <name type="scientific">Araneus ventricosus</name>
    <name type="common">Orbweaver spider</name>
    <name type="synonym">Epeira ventricosa</name>
    <dbReference type="NCBI Taxonomy" id="182803"/>
    <lineage>
        <taxon>Eukaryota</taxon>
        <taxon>Metazoa</taxon>
        <taxon>Ecdysozoa</taxon>
        <taxon>Arthropoda</taxon>
        <taxon>Chelicerata</taxon>
        <taxon>Arachnida</taxon>
        <taxon>Araneae</taxon>
        <taxon>Araneomorphae</taxon>
        <taxon>Entelegynae</taxon>
        <taxon>Araneoidea</taxon>
        <taxon>Araneidae</taxon>
        <taxon>Araneus</taxon>
    </lineage>
</organism>
<protein>
    <submittedName>
        <fullName evidence="1">Uncharacterized protein</fullName>
    </submittedName>
</protein>
<proteinExistence type="predicted"/>
<accession>A0A4Y2QUH2</accession>
<keyword evidence="2" id="KW-1185">Reference proteome</keyword>
<gene>
    <name evidence="1" type="ORF">AVEN_127355_1</name>
</gene>
<reference evidence="1 2" key="1">
    <citation type="journal article" date="2019" name="Sci. Rep.">
        <title>Orb-weaving spider Araneus ventricosus genome elucidates the spidroin gene catalogue.</title>
        <authorList>
            <person name="Kono N."/>
            <person name="Nakamura H."/>
            <person name="Ohtoshi R."/>
            <person name="Moran D.A.P."/>
            <person name="Shinohara A."/>
            <person name="Yoshida Y."/>
            <person name="Fujiwara M."/>
            <person name="Mori M."/>
            <person name="Tomita M."/>
            <person name="Arakawa K."/>
        </authorList>
    </citation>
    <scope>NUCLEOTIDE SEQUENCE [LARGE SCALE GENOMIC DNA]</scope>
</reference>
<sequence length="107" mass="12060">MNPCGGGDDSSTFPFLGITVVKLPQAERCHKHRSQSTRDHYSIIRVPLMDANYRWTSSLRGRNCFSLEGLSVASQLSLKVLSQNRKLSSLRRQLTTPFLLNKGLVRI</sequence>
<dbReference type="EMBL" id="BGPR01014854">
    <property type="protein sequence ID" value="GBN66993.1"/>
    <property type="molecule type" value="Genomic_DNA"/>
</dbReference>
<name>A0A4Y2QUH2_ARAVE</name>
<evidence type="ECO:0000313" key="1">
    <source>
        <dbReference type="EMBL" id="GBN66993.1"/>
    </source>
</evidence>
<comment type="caution">
    <text evidence="1">The sequence shown here is derived from an EMBL/GenBank/DDBJ whole genome shotgun (WGS) entry which is preliminary data.</text>
</comment>
<evidence type="ECO:0000313" key="2">
    <source>
        <dbReference type="Proteomes" id="UP000499080"/>
    </source>
</evidence>
<dbReference type="Proteomes" id="UP000499080">
    <property type="component" value="Unassembled WGS sequence"/>
</dbReference>
<dbReference type="AlphaFoldDB" id="A0A4Y2QUH2"/>